<gene>
    <name evidence="1" type="ORF">SAMN05216588_12923</name>
</gene>
<dbReference type="Proteomes" id="UP000198606">
    <property type="component" value="Unassembled WGS sequence"/>
</dbReference>
<proteinExistence type="predicted"/>
<evidence type="ECO:0000313" key="1">
    <source>
        <dbReference type="EMBL" id="SDI92509.1"/>
    </source>
</evidence>
<reference evidence="1 2" key="1">
    <citation type="submission" date="2016-10" db="EMBL/GenBank/DDBJ databases">
        <authorList>
            <person name="de Groot N.N."/>
        </authorList>
    </citation>
    <scope>NUCLEOTIDE SEQUENCE [LARGE SCALE GENOMIC DNA]</scope>
    <source>
        <strain evidence="1 2">LMG 18387</strain>
    </source>
</reference>
<protein>
    <submittedName>
        <fullName evidence="1">Uncharacterized protein</fullName>
    </submittedName>
</protein>
<accession>A0A1G8PJ02</accession>
<name>A0A1G8PJ02_9GAMM</name>
<dbReference type="EMBL" id="FNDG01000029">
    <property type="protein sequence ID" value="SDI92509.1"/>
    <property type="molecule type" value="Genomic_DNA"/>
</dbReference>
<evidence type="ECO:0000313" key="2">
    <source>
        <dbReference type="Proteomes" id="UP000198606"/>
    </source>
</evidence>
<dbReference type="STRING" id="29435.SAMN05216588_12923"/>
<dbReference type="AlphaFoldDB" id="A0A1G8PJ02"/>
<sequence>MQQVGWMTLFSSTIAILKSMLPNREIITYQGAVLLLIAHEYKKRFRHYAIK</sequence>
<organism evidence="1 2">
    <name type="scientific">Phytopseudomonas flavescens</name>
    <dbReference type="NCBI Taxonomy" id="29435"/>
    <lineage>
        <taxon>Bacteria</taxon>
        <taxon>Pseudomonadati</taxon>
        <taxon>Pseudomonadota</taxon>
        <taxon>Gammaproteobacteria</taxon>
        <taxon>Pseudomonadales</taxon>
        <taxon>Pseudomonadaceae</taxon>
        <taxon>Phytopseudomonas</taxon>
    </lineage>
</organism>